<dbReference type="AlphaFoldDB" id="A0A059CRG2"/>
<dbReference type="GO" id="GO:0005666">
    <property type="term" value="C:RNA polymerase III complex"/>
    <property type="evidence" value="ECO:0000318"/>
    <property type="project" value="GO_Central"/>
</dbReference>
<evidence type="ECO:0000259" key="4">
    <source>
        <dbReference type="Pfam" id="PF01191"/>
    </source>
</evidence>
<dbReference type="Gramene" id="KCW80809">
    <property type="protein sequence ID" value="KCW80809"/>
    <property type="gene ID" value="EUGRSUZ_C02179"/>
</dbReference>
<dbReference type="KEGG" id="egr:104437304"/>
<reference evidence="6" key="1">
    <citation type="submission" date="2013-07" db="EMBL/GenBank/DDBJ databases">
        <title>The genome of Eucalyptus grandis.</title>
        <authorList>
            <person name="Schmutz J."/>
            <person name="Hayes R."/>
            <person name="Myburg A."/>
            <person name="Tuskan G."/>
            <person name="Grattapaglia D."/>
            <person name="Rokhsar D.S."/>
        </authorList>
    </citation>
    <scope>NUCLEOTIDE SEQUENCE</scope>
    <source>
        <tissue evidence="6">Leaf extractions</tissue>
    </source>
</reference>
<evidence type="ECO:0000256" key="3">
    <source>
        <dbReference type="ARBA" id="ARBA00025765"/>
    </source>
</evidence>
<dbReference type="Pfam" id="PF03871">
    <property type="entry name" value="RNA_pol_Rpb5_N"/>
    <property type="match status" value="1"/>
</dbReference>
<evidence type="ECO:0000256" key="1">
    <source>
        <dbReference type="ARBA" id="ARBA00004123"/>
    </source>
</evidence>
<evidence type="ECO:0000313" key="6">
    <source>
        <dbReference type="EMBL" id="KCW80809.1"/>
    </source>
</evidence>
<dbReference type="GO" id="GO:0005665">
    <property type="term" value="C:RNA polymerase II, core complex"/>
    <property type="evidence" value="ECO:0000318"/>
    <property type="project" value="GO_Central"/>
</dbReference>
<dbReference type="PIRSF" id="PIRSF000747">
    <property type="entry name" value="RPB5"/>
    <property type="match status" value="1"/>
</dbReference>
<dbReference type="InterPro" id="IPR035913">
    <property type="entry name" value="RPB5-like_sf"/>
</dbReference>
<dbReference type="Gene3D" id="3.90.940.20">
    <property type="entry name" value="RPB5-like RNA polymerase subunit"/>
    <property type="match status" value="1"/>
</dbReference>
<dbReference type="HAMAP" id="MF_00025">
    <property type="entry name" value="RNApol_Rpo5_RPB5"/>
    <property type="match status" value="1"/>
</dbReference>
<dbReference type="GO" id="GO:0006362">
    <property type="term" value="P:transcription elongation by RNA polymerase I"/>
    <property type="evidence" value="ECO:0000318"/>
    <property type="project" value="GO_Central"/>
</dbReference>
<dbReference type="PANTHER" id="PTHR10535:SF15">
    <property type="entry name" value="DNA-DIRECTED RNA POLYMERASE SUBUNIT 5-LIKE PROTEIN 1"/>
    <property type="match status" value="1"/>
</dbReference>
<dbReference type="PANTHER" id="PTHR10535">
    <property type="entry name" value="DNA-DIRECTED RNA POLYMERASES I, II, AND III SUBUNIT RPABC1"/>
    <property type="match status" value="1"/>
</dbReference>
<sequence>MSLPDEEITRLFRVRRTVLQMLKDRGYAVEKSELEITRKDFVQKFGENMKREDLLILKHREKDSSDQIYIFFPEGTKSGVPVVKAFLNRMKTDNVPSAILVVQKGLTPPAKAAVTEINACFRMEVFEEAELLVNVTEHAFVPQHKVLSSEEKKEILAKYGVKDTQLPRILISDPVARYYGLKRGQVVKITRESETAKTYDTYRYCV</sequence>
<dbReference type="InterPro" id="IPR000783">
    <property type="entry name" value="RNA_pol_subH/Rpb5_C"/>
</dbReference>
<gene>
    <name evidence="6" type="ORF">EUGRSUZ_C02179</name>
</gene>
<dbReference type="InterPro" id="IPR036710">
    <property type="entry name" value="RNA_pol_Rpb5_N_sf"/>
</dbReference>
<evidence type="ECO:0008006" key="7">
    <source>
        <dbReference type="Google" id="ProtNLM"/>
    </source>
</evidence>
<dbReference type="GO" id="GO:0003677">
    <property type="term" value="F:DNA binding"/>
    <property type="evidence" value="ECO:0007669"/>
    <property type="project" value="InterPro"/>
</dbReference>
<dbReference type="GO" id="GO:0003899">
    <property type="term" value="F:DNA-directed RNA polymerase activity"/>
    <property type="evidence" value="ECO:0007669"/>
    <property type="project" value="InterPro"/>
</dbReference>
<dbReference type="SUPFAM" id="SSF55287">
    <property type="entry name" value="RPB5-like RNA polymerase subunit"/>
    <property type="match status" value="1"/>
</dbReference>
<dbReference type="GO" id="GO:0006366">
    <property type="term" value="P:transcription by RNA polymerase II"/>
    <property type="evidence" value="ECO:0000318"/>
    <property type="project" value="GO_Central"/>
</dbReference>
<protein>
    <recommendedName>
        <fullName evidence="7">RNA polymerase subunit H/Rpb5 C-terminal domain-containing protein</fullName>
    </recommendedName>
</protein>
<dbReference type="InterPro" id="IPR005571">
    <property type="entry name" value="RNA_pol_Rpb5_N"/>
</dbReference>
<keyword evidence="2" id="KW-0539">Nucleus</keyword>
<name>A0A059CRG2_EUCGR</name>
<dbReference type="EMBL" id="KK198755">
    <property type="protein sequence ID" value="KCW80809.1"/>
    <property type="molecule type" value="Genomic_DNA"/>
</dbReference>
<feature type="domain" description="RNA polymerase subunit H/Rpb5 C-terminal" evidence="4">
    <location>
        <begin position="133"/>
        <end position="205"/>
    </location>
</feature>
<dbReference type="Pfam" id="PF01191">
    <property type="entry name" value="RNA_pol_Rpb5_C"/>
    <property type="match status" value="1"/>
</dbReference>
<organism evidence="6">
    <name type="scientific">Eucalyptus grandis</name>
    <name type="common">Flooded gum</name>
    <dbReference type="NCBI Taxonomy" id="71139"/>
    <lineage>
        <taxon>Eukaryota</taxon>
        <taxon>Viridiplantae</taxon>
        <taxon>Streptophyta</taxon>
        <taxon>Embryophyta</taxon>
        <taxon>Tracheophyta</taxon>
        <taxon>Spermatophyta</taxon>
        <taxon>Magnoliopsida</taxon>
        <taxon>eudicotyledons</taxon>
        <taxon>Gunneridae</taxon>
        <taxon>Pentapetalae</taxon>
        <taxon>rosids</taxon>
        <taxon>malvids</taxon>
        <taxon>Myrtales</taxon>
        <taxon>Myrtaceae</taxon>
        <taxon>Myrtoideae</taxon>
        <taxon>Eucalypteae</taxon>
        <taxon>Eucalyptus</taxon>
    </lineage>
</organism>
<dbReference type="Gene3D" id="3.40.1340.10">
    <property type="entry name" value="RNA polymerase, Rpb5, N-terminal domain"/>
    <property type="match status" value="1"/>
</dbReference>
<dbReference type="STRING" id="71139.A0A059CRG2"/>
<dbReference type="InParanoid" id="A0A059CRG2"/>
<comment type="similarity">
    <text evidence="3">Belongs to the archaeal Rpo5/eukaryotic RPB5 RNA polymerase subunit family.</text>
</comment>
<dbReference type="OMA" id="ANKGPNP"/>
<dbReference type="FunFam" id="3.90.940.20:FF:000001">
    <property type="entry name" value="DNA-directed RNA polymerases I, II, and III subunit RPABC1"/>
    <property type="match status" value="1"/>
</dbReference>
<accession>A0A059CRG2</accession>
<comment type="subcellular location">
    <subcellularLocation>
        <location evidence="1">Nucleus</location>
    </subcellularLocation>
</comment>
<dbReference type="GO" id="GO:0042797">
    <property type="term" value="P:tRNA transcription by RNA polymerase III"/>
    <property type="evidence" value="ECO:0000318"/>
    <property type="project" value="GO_Central"/>
</dbReference>
<feature type="domain" description="RNA polymerase Rpb5 N-terminal" evidence="5">
    <location>
        <begin position="5"/>
        <end position="90"/>
    </location>
</feature>
<evidence type="ECO:0000256" key="2">
    <source>
        <dbReference type="ARBA" id="ARBA00023242"/>
    </source>
</evidence>
<dbReference type="InterPro" id="IPR014381">
    <property type="entry name" value="Arch_Rpo5/euc_Rpb5"/>
</dbReference>
<dbReference type="SUPFAM" id="SSF53036">
    <property type="entry name" value="Eukaryotic RPB5 N-terminal domain"/>
    <property type="match status" value="1"/>
</dbReference>
<dbReference type="GO" id="GO:0005736">
    <property type="term" value="C:RNA polymerase I complex"/>
    <property type="evidence" value="ECO:0000318"/>
    <property type="project" value="GO_Central"/>
</dbReference>
<dbReference type="FunFam" id="3.40.1340.10:FF:000001">
    <property type="entry name" value="DNA-directed RNA polymerases I, II, and III subunit RPABC1"/>
    <property type="match status" value="1"/>
</dbReference>
<dbReference type="OrthoDB" id="248779at2759"/>
<dbReference type="NCBIfam" id="NF007129">
    <property type="entry name" value="PRK09570.1"/>
    <property type="match status" value="1"/>
</dbReference>
<dbReference type="eggNOG" id="KOG3218">
    <property type="taxonomic scope" value="Eukaryota"/>
</dbReference>
<proteinExistence type="inferred from homology"/>
<evidence type="ECO:0000259" key="5">
    <source>
        <dbReference type="Pfam" id="PF03871"/>
    </source>
</evidence>